<feature type="region of interest" description="Disordered" evidence="4">
    <location>
        <begin position="23"/>
        <end position="64"/>
    </location>
</feature>
<comment type="subcellular location">
    <subcellularLocation>
        <location evidence="1">Mitochondrion</location>
    </subcellularLocation>
</comment>
<organism evidence="6">
    <name type="scientific">Candida tenuis (strain ATCC 10573 / BCRC 21748 / CBS 615 / JCM 9827 / NBRC 10315 / NRRL Y-1498 / VKM Y-70)</name>
    <name type="common">Yeast</name>
    <name type="synonym">Yamadazyma tenuis</name>
    <dbReference type="NCBI Taxonomy" id="590646"/>
    <lineage>
        <taxon>Eukaryota</taxon>
        <taxon>Fungi</taxon>
        <taxon>Dikarya</taxon>
        <taxon>Ascomycota</taxon>
        <taxon>Saccharomycotina</taxon>
        <taxon>Pichiomycetes</taxon>
        <taxon>Debaryomycetaceae</taxon>
        <taxon>Yamadazyma</taxon>
    </lineage>
</organism>
<evidence type="ECO:0000256" key="1">
    <source>
        <dbReference type="ARBA" id="ARBA00004173"/>
    </source>
</evidence>
<dbReference type="GO" id="GO:0006103">
    <property type="term" value="P:2-oxoglutarate metabolic process"/>
    <property type="evidence" value="ECO:0007669"/>
    <property type="project" value="InterPro"/>
</dbReference>
<dbReference type="GeneID" id="18246546"/>
<dbReference type="KEGG" id="cten:18246546"/>
<gene>
    <name evidence="5" type="ORF">CANTEDRAFT_112498</name>
</gene>
<dbReference type="STRING" id="590646.G3AZN3"/>
<evidence type="ECO:0000256" key="2">
    <source>
        <dbReference type="ARBA" id="ARBA00023128"/>
    </source>
</evidence>
<protein>
    <submittedName>
        <fullName evidence="5">Uncharacterized protein</fullName>
    </submittedName>
</protein>
<dbReference type="GO" id="GO:0005739">
    <property type="term" value="C:mitochondrion"/>
    <property type="evidence" value="ECO:0007669"/>
    <property type="project" value="UniProtKB-SubCell"/>
</dbReference>
<sequence>MRGTQSLLKHIPLIKFVGGPHKHAKSVAGIHPMAPDGLKPSSSSGTTSSPFSNPNPLEPKDGEYFSRSQLPLRFRYKVPKEDEAANIVSGGAEIVF</sequence>
<dbReference type="RefSeq" id="XP_006684203.1">
    <property type="nucleotide sequence ID" value="XM_006684140.1"/>
</dbReference>
<comment type="similarity">
    <text evidence="3">Belongs to the alpha-ketoglutarate dehydrogenase component 4 family.</text>
</comment>
<dbReference type="eggNOG" id="ENOG502S8GU">
    <property type="taxonomic scope" value="Eukaryota"/>
</dbReference>
<accession>G3AZN3</accession>
<evidence type="ECO:0000256" key="3">
    <source>
        <dbReference type="ARBA" id="ARBA00043970"/>
    </source>
</evidence>
<dbReference type="InterPro" id="IPR020373">
    <property type="entry name" value="Kgd4/YMR-31"/>
</dbReference>
<evidence type="ECO:0000313" key="6">
    <source>
        <dbReference type="Proteomes" id="UP000000707"/>
    </source>
</evidence>
<dbReference type="EMBL" id="GL996512">
    <property type="protein sequence ID" value="EGV65629.1"/>
    <property type="molecule type" value="Genomic_DNA"/>
</dbReference>
<reference evidence="5 6" key="1">
    <citation type="journal article" date="2011" name="Proc. Natl. Acad. Sci. U.S.A.">
        <title>Comparative genomics of xylose-fermenting fungi for enhanced biofuel production.</title>
        <authorList>
            <person name="Wohlbach D.J."/>
            <person name="Kuo A."/>
            <person name="Sato T.K."/>
            <person name="Potts K.M."/>
            <person name="Salamov A.A."/>
            <person name="LaButti K.M."/>
            <person name="Sun H."/>
            <person name="Clum A."/>
            <person name="Pangilinan J.L."/>
            <person name="Lindquist E.A."/>
            <person name="Lucas S."/>
            <person name="Lapidus A."/>
            <person name="Jin M."/>
            <person name="Gunawan C."/>
            <person name="Balan V."/>
            <person name="Dale B.E."/>
            <person name="Jeffries T.W."/>
            <person name="Zinkel R."/>
            <person name="Barry K.W."/>
            <person name="Grigoriev I.V."/>
            <person name="Gasch A.P."/>
        </authorList>
    </citation>
    <scope>NUCLEOTIDE SEQUENCE [LARGE SCALE GENOMIC DNA]</scope>
    <source>
        <strain evidence="6">ATCC 10573 / BCRC 21748 / CBS 615 / JCM 9827 / NBRC 10315 / NRRL Y-1498 / VKM Y-70</strain>
    </source>
</reference>
<name>G3AZN3_CANTC</name>
<dbReference type="HOGENOM" id="CLU_129439_2_0_1"/>
<dbReference type="Pfam" id="PF10937">
    <property type="entry name" value="Kgd4-YMR31"/>
    <property type="match status" value="1"/>
</dbReference>
<evidence type="ECO:0000313" key="5">
    <source>
        <dbReference type="EMBL" id="EGV65629.1"/>
    </source>
</evidence>
<feature type="compositionally biased region" description="Low complexity" evidence="4">
    <location>
        <begin position="40"/>
        <end position="55"/>
    </location>
</feature>
<dbReference type="Proteomes" id="UP000000707">
    <property type="component" value="Unassembled WGS sequence"/>
</dbReference>
<evidence type="ECO:0000256" key="4">
    <source>
        <dbReference type="SAM" id="MobiDB-lite"/>
    </source>
</evidence>
<keyword evidence="2" id="KW-0496">Mitochondrion</keyword>
<dbReference type="AlphaFoldDB" id="G3AZN3"/>
<keyword evidence="6" id="KW-1185">Reference proteome</keyword>
<dbReference type="OrthoDB" id="2116030at2759"/>
<proteinExistence type="inferred from homology"/>